<evidence type="ECO:0000313" key="5">
    <source>
        <dbReference type="EMBL" id="RKF74430.1"/>
    </source>
</evidence>
<evidence type="ECO:0000313" key="6">
    <source>
        <dbReference type="Proteomes" id="UP000285326"/>
    </source>
</evidence>
<name>A0A420IIR0_9PEZI</name>
<organism evidence="5 6">
    <name type="scientific">Golovinomyces cichoracearum</name>
    <dbReference type="NCBI Taxonomy" id="62708"/>
    <lineage>
        <taxon>Eukaryota</taxon>
        <taxon>Fungi</taxon>
        <taxon>Dikarya</taxon>
        <taxon>Ascomycota</taxon>
        <taxon>Pezizomycotina</taxon>
        <taxon>Leotiomycetes</taxon>
        <taxon>Erysiphales</taxon>
        <taxon>Erysiphaceae</taxon>
        <taxon>Golovinomyces</taxon>
    </lineage>
</organism>
<dbReference type="Pfam" id="PF04059">
    <property type="entry name" value="RRM_2"/>
    <property type="match status" value="1"/>
</dbReference>
<proteinExistence type="predicted"/>
<dbReference type="SUPFAM" id="SSF54928">
    <property type="entry name" value="RNA-binding domain, RBD"/>
    <property type="match status" value="1"/>
</dbReference>
<evidence type="ECO:0000256" key="1">
    <source>
        <dbReference type="ARBA" id="ARBA00022884"/>
    </source>
</evidence>
<sequence>MNQEDFFSCAPILFTEMSQYSSTSKEDDSDPFISHTSLSATAMPFLPKCPSKALFPKKKLPIPGTAQHLEQIIEANEGVEDFGFFTTNTSQSRNIKVTCGNGCDAAPIIEKALMKVRPFYKGTHRVIKVFPDAWIRCSNIRDAISTYDTICEACPEVSSRYVSLGEWIEVSSPGAKVNRSEHEGQVVVRFNYPHRIDCKQIERTVRILLEEDGHKLYASQKMPATAAGIFHLIAEYEDCLSTKAAIRRLDRRVIAGCAIIHIYLHEPDLVYDRLSDQNCMTPVRNQGLGVSSNVEDMVSNLSMGRFPYAQHDSSLTSSFASPMSPVTVNSGYMFASGNLPVISPSSTNSDSDSRGMSNSLRRMSNLGSIMTPHGPISSSNGNFSNLNQFTPFTPQSNESNLIKRYKLESSVNRYNSGQRRSSPKTPHYISTKNRQNNGTHNMVDINRIREGVDVRTTIMLRNIPNKIDQSTLKSILDETSHGKYDFAYLRIDFSNDCNVGYAFVNFLDPLHIIEFINARANQKWYRFRSQKVAEVSYATIQGRDCLIQKFRNSCVMLELPIFRPKESRVGQEEPFPASDNPSKLRRSCENAEHVGLFAPNAGAQMRDEQRRRRSQYDRGTSLAQRDAFAVYMTDPWGFDVLENNYDCSSCFSQNNIS</sequence>
<keyword evidence="1 2" id="KW-0694">RNA-binding</keyword>
<dbReference type="PROSITE" id="PS50102">
    <property type="entry name" value="RRM"/>
    <property type="match status" value="1"/>
</dbReference>
<gene>
    <name evidence="5" type="ORF">GcM1_239047</name>
</gene>
<feature type="domain" description="RRM" evidence="4">
    <location>
        <begin position="456"/>
        <end position="540"/>
    </location>
</feature>
<evidence type="ECO:0000256" key="3">
    <source>
        <dbReference type="SAM" id="MobiDB-lite"/>
    </source>
</evidence>
<evidence type="ECO:0000256" key="2">
    <source>
        <dbReference type="PROSITE-ProRule" id="PRU00176"/>
    </source>
</evidence>
<dbReference type="InterPro" id="IPR035979">
    <property type="entry name" value="RBD_domain_sf"/>
</dbReference>
<dbReference type="InterPro" id="IPR007201">
    <property type="entry name" value="Mei2-like_Rrm_C"/>
</dbReference>
<dbReference type="Proteomes" id="UP000285326">
    <property type="component" value="Unassembled WGS sequence"/>
</dbReference>
<accession>A0A420IIR0</accession>
<reference evidence="5 6" key="1">
    <citation type="journal article" date="2018" name="BMC Genomics">
        <title>Comparative genome analyses reveal sequence features reflecting distinct modes of host-adaptation between dicot and monocot powdery mildew.</title>
        <authorList>
            <person name="Wu Y."/>
            <person name="Ma X."/>
            <person name="Pan Z."/>
            <person name="Kale S.D."/>
            <person name="Song Y."/>
            <person name="King H."/>
            <person name="Zhang Q."/>
            <person name="Presley C."/>
            <person name="Deng X."/>
            <person name="Wei C.I."/>
            <person name="Xiao S."/>
        </authorList>
    </citation>
    <scope>NUCLEOTIDE SEQUENCE [LARGE SCALE GENOMIC DNA]</scope>
    <source>
        <strain evidence="5">UMSG1</strain>
    </source>
</reference>
<protein>
    <submittedName>
        <fullName evidence="5">Putative rna recognition domain-containing protein 2</fullName>
    </submittedName>
</protein>
<dbReference type="EMBL" id="MCBS01023967">
    <property type="protein sequence ID" value="RKF74430.1"/>
    <property type="molecule type" value="Genomic_DNA"/>
</dbReference>
<dbReference type="PANTHER" id="PTHR23189">
    <property type="entry name" value="RNA RECOGNITION MOTIF-CONTAINING"/>
    <property type="match status" value="1"/>
</dbReference>
<dbReference type="GO" id="GO:0003723">
    <property type="term" value="F:RNA binding"/>
    <property type="evidence" value="ECO:0007669"/>
    <property type="project" value="UniProtKB-UniRule"/>
</dbReference>
<feature type="region of interest" description="Disordered" evidence="3">
    <location>
        <begin position="412"/>
        <end position="439"/>
    </location>
</feature>
<dbReference type="InterPro" id="IPR000504">
    <property type="entry name" value="RRM_dom"/>
</dbReference>
<evidence type="ECO:0000259" key="4">
    <source>
        <dbReference type="PROSITE" id="PS50102"/>
    </source>
</evidence>
<dbReference type="AlphaFoldDB" id="A0A420IIR0"/>
<comment type="caution">
    <text evidence="5">The sequence shown here is derived from an EMBL/GenBank/DDBJ whole genome shotgun (WGS) entry which is preliminary data.</text>
</comment>